<dbReference type="Proteomes" id="UP000540656">
    <property type="component" value="Unassembled WGS sequence"/>
</dbReference>
<dbReference type="RefSeq" id="WP_179502037.1">
    <property type="nucleotide sequence ID" value="NZ_JACCAA010000001.1"/>
</dbReference>
<name>A0A7Y9RYC6_9ACTN</name>
<evidence type="ECO:0000256" key="2">
    <source>
        <dbReference type="ARBA" id="ARBA00022448"/>
    </source>
</evidence>
<comment type="caution">
    <text evidence="9">The sequence shown here is derived from an EMBL/GenBank/DDBJ whole genome shotgun (WGS) entry which is preliminary data.</text>
</comment>
<feature type="transmembrane region" description="Helical" evidence="6">
    <location>
        <begin position="31"/>
        <end position="53"/>
    </location>
</feature>
<keyword evidence="3 6" id="KW-0812">Transmembrane</keyword>
<dbReference type="PANTHER" id="PTHR30177:SF33">
    <property type="entry name" value="POSSIBLE OSMOPROTECTANT (GLYCINE BETAINE_CARNITINE_CHOLINE_L-PROLINE) TRANSPORT INTEGRAL MEMBRANE PROTEIN ABC TRANSPORTER PROZ"/>
    <property type="match status" value="1"/>
</dbReference>
<evidence type="ECO:0000256" key="4">
    <source>
        <dbReference type="ARBA" id="ARBA00022989"/>
    </source>
</evidence>
<evidence type="ECO:0000259" key="8">
    <source>
        <dbReference type="PROSITE" id="PS50928"/>
    </source>
</evidence>
<accession>A0A7Y9RYC6</accession>
<dbReference type="GO" id="GO:0005886">
    <property type="term" value="C:plasma membrane"/>
    <property type="evidence" value="ECO:0007669"/>
    <property type="project" value="UniProtKB-SubCell"/>
</dbReference>
<dbReference type="CDD" id="cd06261">
    <property type="entry name" value="TM_PBP2"/>
    <property type="match status" value="1"/>
</dbReference>
<keyword evidence="10" id="KW-1185">Reference proteome</keyword>
<sequence>MKLFADTFAWLSDGANWSGPEGLWHLLVQQLLLTFTALGIAMVIALPVALWLGHLGRAGFLAINVAGVGRAVPTFAVLALLVMFDPIGTDTLGPYGRAGLATLIALALFGLPPLVTNAHVGVSQVPADVRDAADGMGMSGWQKFRSVELPLALPLVAAGVRLSLVQIWATATIAALVSGPGLGNVIASGFFNGNYPKGLGGAIVVAVVALILEVGAAMLQRAVSTTERPDTRGTAPRDTEGGIDATTTDPDGGNTDALPGGGHGLRR</sequence>
<evidence type="ECO:0000256" key="6">
    <source>
        <dbReference type="RuleBase" id="RU363032"/>
    </source>
</evidence>
<evidence type="ECO:0000313" key="9">
    <source>
        <dbReference type="EMBL" id="NYG58926.1"/>
    </source>
</evidence>
<dbReference type="PANTHER" id="PTHR30177">
    <property type="entry name" value="GLYCINE BETAINE/L-PROLINE TRANSPORT SYSTEM PERMEASE PROTEIN PROW"/>
    <property type="match status" value="1"/>
</dbReference>
<evidence type="ECO:0000256" key="1">
    <source>
        <dbReference type="ARBA" id="ARBA00004141"/>
    </source>
</evidence>
<feature type="transmembrane region" description="Helical" evidence="6">
    <location>
        <begin position="198"/>
        <end position="219"/>
    </location>
</feature>
<organism evidence="9 10">
    <name type="scientific">Nocardioides daedukensis</name>
    <dbReference type="NCBI Taxonomy" id="634462"/>
    <lineage>
        <taxon>Bacteria</taxon>
        <taxon>Bacillati</taxon>
        <taxon>Actinomycetota</taxon>
        <taxon>Actinomycetes</taxon>
        <taxon>Propionibacteriales</taxon>
        <taxon>Nocardioidaceae</taxon>
        <taxon>Nocardioides</taxon>
    </lineage>
</organism>
<keyword evidence="5 6" id="KW-0472">Membrane</keyword>
<dbReference type="EMBL" id="JACCAA010000001">
    <property type="protein sequence ID" value="NYG58926.1"/>
    <property type="molecule type" value="Genomic_DNA"/>
</dbReference>
<feature type="transmembrane region" description="Helical" evidence="6">
    <location>
        <begin position="95"/>
        <end position="115"/>
    </location>
</feature>
<dbReference type="InterPro" id="IPR000515">
    <property type="entry name" value="MetI-like"/>
</dbReference>
<dbReference type="InterPro" id="IPR051204">
    <property type="entry name" value="ABC_transp_perm/SBD"/>
</dbReference>
<dbReference type="InterPro" id="IPR035906">
    <property type="entry name" value="MetI-like_sf"/>
</dbReference>
<feature type="region of interest" description="Disordered" evidence="7">
    <location>
        <begin position="223"/>
        <end position="267"/>
    </location>
</feature>
<comment type="subcellular location">
    <subcellularLocation>
        <location evidence="6">Cell membrane</location>
        <topology evidence="6">Multi-pass membrane protein</topology>
    </subcellularLocation>
    <subcellularLocation>
        <location evidence="1">Membrane</location>
        <topology evidence="1">Multi-pass membrane protein</topology>
    </subcellularLocation>
</comment>
<reference evidence="9 10" key="1">
    <citation type="submission" date="2020-07" db="EMBL/GenBank/DDBJ databases">
        <title>Sequencing the genomes of 1000 actinobacteria strains.</title>
        <authorList>
            <person name="Klenk H.-P."/>
        </authorList>
    </citation>
    <scope>NUCLEOTIDE SEQUENCE [LARGE SCALE GENOMIC DNA]</scope>
    <source>
        <strain evidence="9 10">DSM 23819</strain>
    </source>
</reference>
<evidence type="ECO:0000256" key="3">
    <source>
        <dbReference type="ARBA" id="ARBA00022692"/>
    </source>
</evidence>
<evidence type="ECO:0000313" key="10">
    <source>
        <dbReference type="Proteomes" id="UP000540656"/>
    </source>
</evidence>
<evidence type="ECO:0000256" key="7">
    <source>
        <dbReference type="SAM" id="MobiDB-lite"/>
    </source>
</evidence>
<dbReference type="SUPFAM" id="SSF161098">
    <property type="entry name" value="MetI-like"/>
    <property type="match status" value="1"/>
</dbReference>
<feature type="transmembrane region" description="Helical" evidence="6">
    <location>
        <begin position="151"/>
        <end position="178"/>
    </location>
</feature>
<dbReference type="Pfam" id="PF00528">
    <property type="entry name" value="BPD_transp_1"/>
    <property type="match status" value="1"/>
</dbReference>
<feature type="compositionally biased region" description="Basic and acidic residues" evidence="7">
    <location>
        <begin position="227"/>
        <end position="240"/>
    </location>
</feature>
<dbReference type="PROSITE" id="PS50928">
    <property type="entry name" value="ABC_TM1"/>
    <property type="match status" value="1"/>
</dbReference>
<dbReference type="GO" id="GO:0055085">
    <property type="term" value="P:transmembrane transport"/>
    <property type="evidence" value="ECO:0007669"/>
    <property type="project" value="InterPro"/>
</dbReference>
<dbReference type="AlphaFoldDB" id="A0A7Y9RYC6"/>
<keyword evidence="4 6" id="KW-1133">Transmembrane helix</keyword>
<evidence type="ECO:0000256" key="5">
    <source>
        <dbReference type="ARBA" id="ARBA00023136"/>
    </source>
</evidence>
<proteinExistence type="inferred from homology"/>
<dbReference type="GO" id="GO:0031460">
    <property type="term" value="P:glycine betaine transport"/>
    <property type="evidence" value="ECO:0007669"/>
    <property type="project" value="TreeGrafter"/>
</dbReference>
<dbReference type="Gene3D" id="1.10.3720.10">
    <property type="entry name" value="MetI-like"/>
    <property type="match status" value="1"/>
</dbReference>
<gene>
    <name evidence="9" type="ORF">BJ980_001849</name>
</gene>
<keyword evidence="2 6" id="KW-0813">Transport</keyword>
<protein>
    <submittedName>
        <fullName evidence="9">Osmoprotectant transport system permease protein</fullName>
    </submittedName>
</protein>
<comment type="similarity">
    <text evidence="6">Belongs to the binding-protein-dependent transport system permease family.</text>
</comment>
<feature type="transmembrane region" description="Helical" evidence="6">
    <location>
        <begin position="60"/>
        <end position="83"/>
    </location>
</feature>
<feature type="domain" description="ABC transmembrane type-1" evidence="8">
    <location>
        <begin position="27"/>
        <end position="220"/>
    </location>
</feature>